<feature type="region of interest" description="Disordered" evidence="1">
    <location>
        <begin position="140"/>
        <end position="180"/>
    </location>
</feature>
<dbReference type="EMBL" id="RQET01000002">
    <property type="protein sequence ID" value="TGK13042.1"/>
    <property type="molecule type" value="Genomic_DNA"/>
</dbReference>
<reference evidence="2" key="1">
    <citation type="journal article" date="2019" name="PLoS Negl. Trop. Dis.">
        <title>Revisiting the worldwide diversity of Leptospira species in the environment.</title>
        <authorList>
            <person name="Vincent A.T."/>
            <person name="Schiettekatte O."/>
            <person name="Bourhy P."/>
            <person name="Veyrier F.J."/>
            <person name="Picardeau M."/>
        </authorList>
    </citation>
    <scope>NUCLEOTIDE SEQUENCE [LARGE SCALE GENOMIC DNA]</scope>
    <source>
        <strain evidence="2">SSW15</strain>
    </source>
</reference>
<protein>
    <submittedName>
        <fullName evidence="2">Uncharacterized protein</fullName>
    </submittedName>
</protein>
<dbReference type="RefSeq" id="WP_135766553.1">
    <property type="nucleotide sequence ID" value="NZ_RQET01000002.1"/>
</dbReference>
<comment type="caution">
    <text evidence="2">The sequence shown here is derived from an EMBL/GenBank/DDBJ whole genome shotgun (WGS) entry which is preliminary data.</text>
</comment>
<dbReference type="AlphaFoldDB" id="A0A4R9GJ15"/>
<feature type="compositionally biased region" description="Basic and acidic residues" evidence="1">
    <location>
        <begin position="163"/>
        <end position="175"/>
    </location>
</feature>
<evidence type="ECO:0000313" key="3">
    <source>
        <dbReference type="Proteomes" id="UP000298458"/>
    </source>
</evidence>
<sequence length="194" mass="21562">MNEDPSALVETAIPVPETKVENRILPPDEETETTEIENPSVPKKKGTNEDPSALAETEIPVLETKAENRILPPDEETETTEIENRFLREKEGIANRSGLRKEDPGRTANRSDLEIGTKETKGKNALLSVLVPAMETEKAATKDRIVPKRDPDLREGVSAPGKTELENRSVPKEKTNPSGIVMDFLPRTRIDTRM</sequence>
<feature type="compositionally biased region" description="Basic and acidic residues" evidence="1">
    <location>
        <begin position="140"/>
        <end position="155"/>
    </location>
</feature>
<feature type="compositionally biased region" description="Basic and acidic residues" evidence="1">
    <location>
        <begin position="82"/>
        <end position="119"/>
    </location>
</feature>
<organism evidence="2 3">
    <name type="scientific">Leptospira fletcheri</name>
    <dbReference type="NCBI Taxonomy" id="2484981"/>
    <lineage>
        <taxon>Bacteria</taxon>
        <taxon>Pseudomonadati</taxon>
        <taxon>Spirochaetota</taxon>
        <taxon>Spirochaetia</taxon>
        <taxon>Leptospirales</taxon>
        <taxon>Leptospiraceae</taxon>
        <taxon>Leptospira</taxon>
    </lineage>
</organism>
<evidence type="ECO:0000256" key="1">
    <source>
        <dbReference type="SAM" id="MobiDB-lite"/>
    </source>
</evidence>
<keyword evidence="3" id="KW-1185">Reference proteome</keyword>
<dbReference type="Proteomes" id="UP000298458">
    <property type="component" value="Unassembled WGS sequence"/>
</dbReference>
<name>A0A4R9GJ15_9LEPT</name>
<accession>A0A4R9GJ15</accession>
<evidence type="ECO:0000313" key="2">
    <source>
        <dbReference type="EMBL" id="TGK13042.1"/>
    </source>
</evidence>
<gene>
    <name evidence="2" type="ORF">EHO60_02240</name>
</gene>
<proteinExistence type="predicted"/>
<feature type="region of interest" description="Disordered" evidence="1">
    <location>
        <begin position="1"/>
        <end position="119"/>
    </location>
</feature>